<dbReference type="SUPFAM" id="SSF55486">
    <property type="entry name" value="Metalloproteases ('zincins'), catalytic domain"/>
    <property type="match status" value="1"/>
</dbReference>
<dbReference type="PROSITE" id="PS51257">
    <property type="entry name" value="PROKAR_LIPOPROTEIN"/>
    <property type="match status" value="1"/>
</dbReference>
<proteinExistence type="predicted"/>
<dbReference type="EMBL" id="UHJL01000005">
    <property type="protein sequence ID" value="SUQ25960.1"/>
    <property type="molecule type" value="Genomic_DNA"/>
</dbReference>
<sequence>MKNFCKKVWFLGLLCVLCGCFFTSCSETVSADDERILPPDTSRSIDYRLYPNDMAKNDSAAANLARGIALYLHPGASYTLSFDIDPSQPIPELQLFRTYNIKGVEGRLGFTKVRSLLPTVVGNRYVYSFICGENKMSVWFTSLGVNGEYYKGTVNNISLTGIGTNSDHFSINLIVVGAMENTLDGMNTNELANYMLKLFREKYYGVTIDTLYVRYAHNHPTLGSLYPANQPWVAGMSSEDVFVSDLADWPEKELQSSLNIMLVHSIGANDIMGFSHLFAGVLGSGRENSVVIGTHVRKSPSEYELLSSNSIALTAIHETGHAFGLRHTSTTRRDLNLSNLSGFVPSDISGDLSNIEDGLTDTPFCEYILNSGLYKQAAEDAIDSRGACAREGVASRVKASIYTCPDLDNIMFPVTVDGYENATFTAQQMELIRSTLMIIPH</sequence>
<evidence type="ECO:0008006" key="4">
    <source>
        <dbReference type="Google" id="ProtNLM"/>
    </source>
</evidence>
<organism evidence="2 3">
    <name type="scientific">Fibrobacter succinogenes</name>
    <name type="common">Bacteroides succinogenes</name>
    <dbReference type="NCBI Taxonomy" id="833"/>
    <lineage>
        <taxon>Bacteria</taxon>
        <taxon>Pseudomonadati</taxon>
        <taxon>Fibrobacterota</taxon>
        <taxon>Fibrobacteria</taxon>
        <taxon>Fibrobacterales</taxon>
        <taxon>Fibrobacteraceae</taxon>
        <taxon>Fibrobacter</taxon>
    </lineage>
</organism>
<name>A0A380S955_FIBSU</name>
<dbReference type="RefSeq" id="WP_088660507.1">
    <property type="nucleotide sequence ID" value="NZ_UHJL01000005.1"/>
</dbReference>
<keyword evidence="1" id="KW-0732">Signal</keyword>
<dbReference type="Gene3D" id="3.40.390.10">
    <property type="entry name" value="Collagenase (Catalytic Domain)"/>
    <property type="match status" value="1"/>
</dbReference>
<evidence type="ECO:0000313" key="2">
    <source>
        <dbReference type="EMBL" id="SUQ25960.1"/>
    </source>
</evidence>
<feature type="signal peptide" evidence="1">
    <location>
        <begin position="1"/>
        <end position="31"/>
    </location>
</feature>
<gene>
    <name evidence="2" type="ORF">SAMN05661053_2764</name>
</gene>
<evidence type="ECO:0000313" key="3">
    <source>
        <dbReference type="Proteomes" id="UP000255423"/>
    </source>
</evidence>
<accession>A0A380S955</accession>
<feature type="chain" id="PRO_5016813229" description="Lipoprotein" evidence="1">
    <location>
        <begin position="32"/>
        <end position="441"/>
    </location>
</feature>
<dbReference type="GO" id="GO:0008237">
    <property type="term" value="F:metallopeptidase activity"/>
    <property type="evidence" value="ECO:0007669"/>
    <property type="project" value="InterPro"/>
</dbReference>
<protein>
    <recommendedName>
        <fullName evidence="4">Lipoprotein</fullName>
    </recommendedName>
</protein>
<dbReference type="AlphaFoldDB" id="A0A380S955"/>
<dbReference type="Proteomes" id="UP000255423">
    <property type="component" value="Unassembled WGS sequence"/>
</dbReference>
<reference evidence="2 3" key="1">
    <citation type="submission" date="2017-08" db="EMBL/GenBank/DDBJ databases">
        <authorList>
            <person name="de Groot N.N."/>
        </authorList>
    </citation>
    <scope>NUCLEOTIDE SEQUENCE [LARGE SCALE GENOMIC DNA]</scope>
    <source>
        <strain evidence="2 3">HM2</strain>
    </source>
</reference>
<evidence type="ECO:0000256" key="1">
    <source>
        <dbReference type="SAM" id="SignalP"/>
    </source>
</evidence>
<dbReference type="InterPro" id="IPR024079">
    <property type="entry name" value="MetalloPept_cat_dom_sf"/>
</dbReference>